<gene>
    <name evidence="18" type="ORF">DBV15_02126</name>
</gene>
<evidence type="ECO:0000256" key="6">
    <source>
        <dbReference type="ARBA" id="ARBA00022448"/>
    </source>
</evidence>
<keyword evidence="6" id="KW-0813">Transport</keyword>
<dbReference type="GO" id="GO:0005743">
    <property type="term" value="C:mitochondrial inner membrane"/>
    <property type="evidence" value="ECO:0007669"/>
    <property type="project" value="UniProtKB-SubCell"/>
</dbReference>
<evidence type="ECO:0000256" key="11">
    <source>
        <dbReference type="ARBA" id="ARBA00022982"/>
    </source>
</evidence>
<dbReference type="AlphaFoldDB" id="A0A4V3SAT6"/>
<evidence type="ECO:0000256" key="12">
    <source>
        <dbReference type="ARBA" id="ARBA00022989"/>
    </source>
</evidence>
<evidence type="ECO:0000313" key="18">
    <source>
        <dbReference type="EMBL" id="TGZ50274.1"/>
    </source>
</evidence>
<evidence type="ECO:0000256" key="16">
    <source>
        <dbReference type="ARBA" id="ARBA00032550"/>
    </source>
</evidence>
<organism evidence="18 19">
    <name type="scientific">Temnothorax longispinosus</name>
    <dbReference type="NCBI Taxonomy" id="300112"/>
    <lineage>
        <taxon>Eukaryota</taxon>
        <taxon>Metazoa</taxon>
        <taxon>Ecdysozoa</taxon>
        <taxon>Arthropoda</taxon>
        <taxon>Hexapoda</taxon>
        <taxon>Insecta</taxon>
        <taxon>Pterygota</taxon>
        <taxon>Neoptera</taxon>
        <taxon>Endopterygota</taxon>
        <taxon>Hymenoptera</taxon>
        <taxon>Apocrita</taxon>
        <taxon>Aculeata</taxon>
        <taxon>Formicoidea</taxon>
        <taxon>Formicidae</taxon>
        <taxon>Myrmicinae</taxon>
        <taxon>Temnothorax</taxon>
    </lineage>
</organism>
<keyword evidence="19" id="KW-1185">Reference proteome</keyword>
<comment type="subunit">
    <text evidence="4">Complex I is composed of 45 different subunits.</text>
</comment>
<evidence type="ECO:0000256" key="8">
    <source>
        <dbReference type="ARBA" id="ARBA00022692"/>
    </source>
</evidence>
<evidence type="ECO:0000256" key="15">
    <source>
        <dbReference type="ARBA" id="ARBA00032395"/>
    </source>
</evidence>
<keyword evidence="12 17" id="KW-1133">Transmembrane helix</keyword>
<keyword evidence="8 17" id="KW-0812">Transmembrane</keyword>
<evidence type="ECO:0000256" key="17">
    <source>
        <dbReference type="SAM" id="Phobius"/>
    </source>
</evidence>
<reference evidence="18 19" key="1">
    <citation type="journal article" date="2019" name="Philos. Trans. R. Soc. Lond., B, Biol. Sci.">
        <title>Ant behaviour and brain gene expression of defending hosts depend on the ecological success of the intruding social parasite.</title>
        <authorList>
            <person name="Kaur R."/>
            <person name="Stoldt M."/>
            <person name="Jongepier E."/>
            <person name="Feldmeyer B."/>
            <person name="Menzel F."/>
            <person name="Bornberg-Bauer E."/>
            <person name="Foitzik S."/>
        </authorList>
    </citation>
    <scope>NUCLEOTIDE SEQUENCE [LARGE SCALE GENOMIC DNA]</scope>
    <source>
        <tissue evidence="18">Whole body</tissue>
    </source>
</reference>
<evidence type="ECO:0000256" key="14">
    <source>
        <dbReference type="ARBA" id="ARBA00023136"/>
    </source>
</evidence>
<keyword evidence="13" id="KW-0496">Mitochondrion</keyword>
<sequence>MAVWSSILRAARQKLLQNSGSGASLLKNGQTRCMSEERTFAIRPSRFQWHKTKDYFHFYFLLGAIPVGIAITLINVFIGPATLEEIPEGYVPKEWEYLQHPIKRFFQRYFFPSPQQEYEKYLHFIYHENQLRKVRLLQHQVDYAMGTNRDYRGPYFKEMYGSKYLHLYKQSMDQRIEMDE</sequence>
<protein>
    <recommendedName>
        <fullName evidence="5">NADH dehydrogenase [ubiquinone] 1 beta subcomplex subunit 5, mitochondrial</fullName>
    </recommendedName>
    <alternativeName>
        <fullName evidence="16">Complex I-SGDH</fullName>
    </alternativeName>
    <alternativeName>
        <fullName evidence="15">NADH-ubiquinone oxidoreductase SGDH subunit</fullName>
    </alternativeName>
</protein>
<evidence type="ECO:0000256" key="7">
    <source>
        <dbReference type="ARBA" id="ARBA00022660"/>
    </source>
</evidence>
<dbReference type="PANTHER" id="PTHR13178">
    <property type="entry name" value="NADH-UBIQUINONE OXIDOREDUCTASE SGDH SUBUNIT"/>
    <property type="match status" value="1"/>
</dbReference>
<evidence type="ECO:0000256" key="1">
    <source>
        <dbReference type="ARBA" id="ARBA00003195"/>
    </source>
</evidence>
<comment type="similarity">
    <text evidence="3">Belongs to the complex I NDUFB5 subunit family.</text>
</comment>
<accession>A0A4V3SAT6</accession>
<dbReference type="EMBL" id="QBLH01002000">
    <property type="protein sequence ID" value="TGZ50274.1"/>
    <property type="molecule type" value="Genomic_DNA"/>
</dbReference>
<keyword evidence="9" id="KW-0999">Mitochondrion inner membrane</keyword>
<evidence type="ECO:0000256" key="5">
    <source>
        <dbReference type="ARBA" id="ARBA00015175"/>
    </source>
</evidence>
<evidence type="ECO:0000256" key="9">
    <source>
        <dbReference type="ARBA" id="ARBA00022792"/>
    </source>
</evidence>
<evidence type="ECO:0000256" key="2">
    <source>
        <dbReference type="ARBA" id="ARBA00004434"/>
    </source>
</evidence>
<dbReference type="InterPro" id="IPR019173">
    <property type="entry name" value="NADH_UbQ_OxRdtase_B5_su"/>
</dbReference>
<evidence type="ECO:0000256" key="10">
    <source>
        <dbReference type="ARBA" id="ARBA00022946"/>
    </source>
</evidence>
<feature type="transmembrane region" description="Helical" evidence="17">
    <location>
        <begin position="56"/>
        <end position="78"/>
    </location>
</feature>
<dbReference type="STRING" id="300112.A0A4V3SAT6"/>
<name>A0A4V3SAT6_9HYME</name>
<comment type="function">
    <text evidence="1">Accessory subunit of the mitochondrial membrane respiratory chain NADH dehydrogenase (Complex I), that is believed not to be involved in catalysis. Complex I functions in the transfer of electrons from NADH to the respiratory chain. The immediate electron acceptor for the enzyme is believed to be ubiquinone.</text>
</comment>
<evidence type="ECO:0000256" key="4">
    <source>
        <dbReference type="ARBA" id="ARBA00011533"/>
    </source>
</evidence>
<keyword evidence="11" id="KW-0249">Electron transport</keyword>
<comment type="subcellular location">
    <subcellularLocation>
        <location evidence="2">Mitochondrion inner membrane</location>
        <topology evidence="2">Single-pass membrane protein</topology>
    </subcellularLocation>
</comment>
<keyword evidence="10" id="KW-0809">Transit peptide</keyword>
<evidence type="ECO:0000256" key="13">
    <source>
        <dbReference type="ARBA" id="ARBA00023128"/>
    </source>
</evidence>
<keyword evidence="14 17" id="KW-0472">Membrane</keyword>
<comment type="caution">
    <text evidence="18">The sequence shown here is derived from an EMBL/GenBank/DDBJ whole genome shotgun (WGS) entry which is preliminary data.</text>
</comment>
<dbReference type="PANTHER" id="PTHR13178:SF0">
    <property type="entry name" value="NADH DEHYDROGENASE [UBIQUINONE] 1 BETA SUBCOMPLEX SUBUNIT 5, MITOCHONDRIAL"/>
    <property type="match status" value="1"/>
</dbReference>
<dbReference type="Proteomes" id="UP000310200">
    <property type="component" value="Unassembled WGS sequence"/>
</dbReference>
<proteinExistence type="inferred from homology"/>
<evidence type="ECO:0000313" key="19">
    <source>
        <dbReference type="Proteomes" id="UP000310200"/>
    </source>
</evidence>
<evidence type="ECO:0000256" key="3">
    <source>
        <dbReference type="ARBA" id="ARBA00007152"/>
    </source>
</evidence>
<keyword evidence="7" id="KW-0679">Respiratory chain</keyword>
<dbReference type="Pfam" id="PF09781">
    <property type="entry name" value="NDUF_B5"/>
    <property type="match status" value="1"/>
</dbReference>